<evidence type="ECO:0000313" key="1">
    <source>
        <dbReference type="EMBL" id="KAI1729071.1"/>
    </source>
</evidence>
<dbReference type="Proteomes" id="UP001201812">
    <property type="component" value="Unassembled WGS sequence"/>
</dbReference>
<comment type="caution">
    <text evidence="1">The sequence shown here is derived from an EMBL/GenBank/DDBJ whole genome shotgun (WGS) entry which is preliminary data.</text>
</comment>
<dbReference type="EMBL" id="JAKKPZ010000001">
    <property type="protein sequence ID" value="KAI1729071.1"/>
    <property type="molecule type" value="Genomic_DNA"/>
</dbReference>
<name>A0AAD4NGJ4_9BILA</name>
<evidence type="ECO:0000313" key="2">
    <source>
        <dbReference type="Proteomes" id="UP001201812"/>
    </source>
</evidence>
<keyword evidence="2" id="KW-1185">Reference proteome</keyword>
<dbReference type="AlphaFoldDB" id="A0AAD4NGJ4"/>
<gene>
    <name evidence="1" type="ORF">DdX_01290</name>
</gene>
<accession>A0AAD4NGJ4</accession>
<proteinExistence type="predicted"/>
<reference evidence="1" key="1">
    <citation type="submission" date="2022-01" db="EMBL/GenBank/DDBJ databases">
        <title>Genome Sequence Resource for Two Populations of Ditylenchus destructor, the Migratory Endoparasitic Phytonematode.</title>
        <authorList>
            <person name="Zhang H."/>
            <person name="Lin R."/>
            <person name="Xie B."/>
        </authorList>
    </citation>
    <scope>NUCLEOTIDE SEQUENCE</scope>
    <source>
        <strain evidence="1">BazhouSP</strain>
    </source>
</reference>
<organism evidence="1 2">
    <name type="scientific">Ditylenchus destructor</name>
    <dbReference type="NCBI Taxonomy" id="166010"/>
    <lineage>
        <taxon>Eukaryota</taxon>
        <taxon>Metazoa</taxon>
        <taxon>Ecdysozoa</taxon>
        <taxon>Nematoda</taxon>
        <taxon>Chromadorea</taxon>
        <taxon>Rhabditida</taxon>
        <taxon>Tylenchina</taxon>
        <taxon>Tylenchomorpha</taxon>
        <taxon>Sphaerularioidea</taxon>
        <taxon>Anguinidae</taxon>
        <taxon>Anguininae</taxon>
        <taxon>Ditylenchus</taxon>
    </lineage>
</organism>
<protein>
    <submittedName>
        <fullName evidence="1">Uncharacterized protein</fullName>
    </submittedName>
</protein>
<sequence length="153" mass="17663">MELSHIEPDIIPYDEVALDCATRGYLQPLERSLMKINILDDTLLPKCVLRAILNGHYDIANHIVCDNFDRAFYSVFPDGRVPAEFFATLIDSDKVSQGDQIATSLLRYLPKLDVQRLRRLIERDRTVSRSALMMLDGMYSEITDNREYPCDYD</sequence>